<dbReference type="GO" id="GO:0004791">
    <property type="term" value="F:thioredoxin-disulfide reductase (NADPH) activity"/>
    <property type="evidence" value="ECO:0007669"/>
    <property type="project" value="UniProtKB-EC"/>
</dbReference>
<evidence type="ECO:0000256" key="1">
    <source>
        <dbReference type="ARBA" id="ARBA00022630"/>
    </source>
</evidence>
<keyword evidence="2" id="KW-0560">Oxidoreductase</keyword>
<feature type="region of interest" description="Disordered" evidence="4">
    <location>
        <begin position="1"/>
        <end position="20"/>
    </location>
</feature>
<evidence type="ECO:0000259" key="5">
    <source>
        <dbReference type="Pfam" id="PF07992"/>
    </source>
</evidence>
<dbReference type="PANTHER" id="PTHR48105">
    <property type="entry name" value="THIOREDOXIN REDUCTASE 1-RELATED-RELATED"/>
    <property type="match status" value="1"/>
</dbReference>
<dbReference type="EMBL" id="JACKXE010000001">
    <property type="protein sequence ID" value="MBB6628409.1"/>
    <property type="molecule type" value="Genomic_DNA"/>
</dbReference>
<dbReference type="CDD" id="cd02440">
    <property type="entry name" value="AdoMet_MTases"/>
    <property type="match status" value="1"/>
</dbReference>
<dbReference type="PRINTS" id="PR00469">
    <property type="entry name" value="PNDRDTASEII"/>
</dbReference>
<evidence type="ECO:0000313" key="8">
    <source>
        <dbReference type="Proteomes" id="UP000523955"/>
    </source>
</evidence>
<dbReference type="Proteomes" id="UP000523955">
    <property type="component" value="Unassembled WGS sequence"/>
</dbReference>
<dbReference type="Pfam" id="PF13649">
    <property type="entry name" value="Methyltransf_25"/>
    <property type="match status" value="1"/>
</dbReference>
<feature type="region of interest" description="Disordered" evidence="4">
    <location>
        <begin position="531"/>
        <end position="551"/>
    </location>
</feature>
<comment type="catalytic activity">
    <reaction evidence="3">
        <text>[thioredoxin]-dithiol + NADP(+) = [thioredoxin]-disulfide + NADPH + H(+)</text>
        <dbReference type="Rhea" id="RHEA:20345"/>
        <dbReference type="Rhea" id="RHEA-COMP:10698"/>
        <dbReference type="Rhea" id="RHEA-COMP:10700"/>
        <dbReference type="ChEBI" id="CHEBI:15378"/>
        <dbReference type="ChEBI" id="CHEBI:29950"/>
        <dbReference type="ChEBI" id="CHEBI:50058"/>
        <dbReference type="ChEBI" id="CHEBI:57783"/>
        <dbReference type="ChEBI" id="CHEBI:58349"/>
        <dbReference type="EC" id="1.8.1.9"/>
    </reaction>
</comment>
<evidence type="ECO:0000259" key="6">
    <source>
        <dbReference type="Pfam" id="PF13649"/>
    </source>
</evidence>
<dbReference type="InterPro" id="IPR050097">
    <property type="entry name" value="Ferredoxin-NADP_redctase_2"/>
</dbReference>
<proteinExistence type="predicted"/>
<dbReference type="InterPro" id="IPR041698">
    <property type="entry name" value="Methyltransf_25"/>
</dbReference>
<keyword evidence="8" id="KW-1185">Reference proteome</keyword>
<dbReference type="AlphaFoldDB" id="A0A7X0VB28"/>
<protein>
    <submittedName>
        <fullName evidence="7">NAD(P)/FAD-dependent oxidoreductase</fullName>
    </submittedName>
</protein>
<evidence type="ECO:0000256" key="3">
    <source>
        <dbReference type="ARBA" id="ARBA00048132"/>
    </source>
</evidence>
<feature type="domain" description="FAD/NAD(P)-binding" evidence="5">
    <location>
        <begin position="24"/>
        <end position="313"/>
    </location>
</feature>
<comment type="caution">
    <text evidence="7">The sequence shown here is derived from an EMBL/GenBank/DDBJ whole genome shotgun (WGS) entry which is preliminary data.</text>
</comment>
<evidence type="ECO:0000256" key="4">
    <source>
        <dbReference type="SAM" id="MobiDB-lite"/>
    </source>
</evidence>
<dbReference type="Gene3D" id="3.50.50.60">
    <property type="entry name" value="FAD/NAD(P)-binding domain"/>
    <property type="match status" value="2"/>
</dbReference>
<accession>A0A7X0VB28</accession>
<gene>
    <name evidence="7" type="ORF">H5V45_13865</name>
</gene>
<dbReference type="SUPFAM" id="SSF51905">
    <property type="entry name" value="FAD/NAD(P)-binding domain"/>
    <property type="match status" value="1"/>
</dbReference>
<feature type="domain" description="Methyltransferase" evidence="6">
    <location>
        <begin position="381"/>
        <end position="479"/>
    </location>
</feature>
<evidence type="ECO:0000256" key="2">
    <source>
        <dbReference type="ARBA" id="ARBA00023002"/>
    </source>
</evidence>
<organism evidence="7 8">
    <name type="scientific">Nocardioides luti</name>
    <dbReference type="NCBI Taxonomy" id="2761101"/>
    <lineage>
        <taxon>Bacteria</taxon>
        <taxon>Bacillati</taxon>
        <taxon>Actinomycetota</taxon>
        <taxon>Actinomycetes</taxon>
        <taxon>Propionibacteriales</taxon>
        <taxon>Nocardioidaceae</taxon>
        <taxon>Nocardioides</taxon>
    </lineage>
</organism>
<name>A0A7X0VB28_9ACTN</name>
<keyword evidence="1" id="KW-0285">Flavoprotein</keyword>
<feature type="compositionally biased region" description="Basic and acidic residues" evidence="4">
    <location>
        <begin position="534"/>
        <end position="551"/>
    </location>
</feature>
<dbReference type="InterPro" id="IPR036188">
    <property type="entry name" value="FAD/NAD-bd_sf"/>
</dbReference>
<dbReference type="Pfam" id="PF07992">
    <property type="entry name" value="Pyr_redox_2"/>
    <property type="match status" value="1"/>
</dbReference>
<dbReference type="SUPFAM" id="SSF53335">
    <property type="entry name" value="S-adenosyl-L-methionine-dependent methyltransferases"/>
    <property type="match status" value="1"/>
</dbReference>
<evidence type="ECO:0000313" key="7">
    <source>
        <dbReference type="EMBL" id="MBB6628409.1"/>
    </source>
</evidence>
<dbReference type="PRINTS" id="PR00368">
    <property type="entry name" value="FADPNR"/>
</dbReference>
<dbReference type="InterPro" id="IPR029063">
    <property type="entry name" value="SAM-dependent_MTases_sf"/>
</dbReference>
<sequence>MTQHEHGQPAQTERHDQTEQHETYDVVVIGGGAAGLSGAVALARSRRRVLVVDAGEPRNAPAAGVHNYLGREGVSPAELLATGRAELASYGGEVRASRVDAVRAWDRDGTGFVVTLADGAELAARRLLVATGLVDELPDLPGLAERWGRDVLHCPYCHGFEVRDRAIGILWRGPASLHHALMFRQLSDDVVVLLDGHAAPEGEVAEQLAAFGVRVVAGSVAEVVVEDDRLTGVRLADGEVVARDALVVAPRFTARSPLLESLGVEPVDQLMGDTVVGSHYPHQDPSGTTSVPGVWVAGNVTELMAQVMASAAAGLMAGARINYDLIEEDAAVAVEHRRALLAMFDQASWEERYAAGSAIWSGNPNPQLVAEASGLAPGRALDIGSGEGADVLWLAGQGWQVTGLDFSQVALDRSAAHAAAAGAEVADRCTWRQADLRAWVPGAGDLAAYDLVTSQFFHLPDRGMLELVPRLAETVAPGGTLLVVGHHPSDLHGGHRWGAVDMMFTPEDLVPLLDPGVWEVEVAETRARQVPAHGDADGDAHEDAHAHDTVHDAVLRARRR</sequence>
<dbReference type="RefSeq" id="WP_185253469.1">
    <property type="nucleotide sequence ID" value="NZ_JACKXE010000001.1"/>
</dbReference>
<dbReference type="InterPro" id="IPR023753">
    <property type="entry name" value="FAD/NAD-binding_dom"/>
</dbReference>
<dbReference type="Gene3D" id="3.40.50.150">
    <property type="entry name" value="Vaccinia Virus protein VP39"/>
    <property type="match status" value="1"/>
</dbReference>
<reference evidence="7 8" key="1">
    <citation type="submission" date="2020-08" db="EMBL/GenBank/DDBJ databases">
        <authorList>
            <person name="Seo M.-J."/>
        </authorList>
    </citation>
    <scope>NUCLEOTIDE SEQUENCE [LARGE SCALE GENOMIC DNA]</scope>
    <source>
        <strain evidence="7 8">KIGAM211</strain>
    </source>
</reference>